<dbReference type="InterPro" id="IPR038377">
    <property type="entry name" value="Na/Glc_symporter_sf"/>
</dbReference>
<accession>A0A1S3K4S2</accession>
<protein>
    <submittedName>
        <fullName evidence="16">High-affinity choline transporter 1-like</fullName>
    </submittedName>
</protein>
<evidence type="ECO:0000256" key="3">
    <source>
        <dbReference type="ARBA" id="ARBA00022448"/>
    </source>
</evidence>
<feature type="transmembrane region" description="Helical" evidence="14">
    <location>
        <begin position="31"/>
        <end position="53"/>
    </location>
</feature>
<evidence type="ECO:0000256" key="10">
    <source>
        <dbReference type="ARBA" id="ARBA00023136"/>
    </source>
</evidence>
<dbReference type="OrthoDB" id="546820at2759"/>
<keyword evidence="15" id="KW-1185">Reference proteome</keyword>
<comment type="subcellular location">
    <subcellularLocation>
        <location evidence="1">Membrane</location>
        <topology evidence="1">Multi-pass membrane protein</topology>
    </subcellularLocation>
</comment>
<evidence type="ECO:0000256" key="14">
    <source>
        <dbReference type="SAM" id="Phobius"/>
    </source>
</evidence>
<evidence type="ECO:0000256" key="9">
    <source>
        <dbReference type="ARBA" id="ARBA00023065"/>
    </source>
</evidence>
<keyword evidence="3" id="KW-0813">Transport</keyword>
<evidence type="ECO:0000256" key="7">
    <source>
        <dbReference type="ARBA" id="ARBA00022989"/>
    </source>
</evidence>
<gene>
    <name evidence="16" type="primary">LOC106178830</name>
</gene>
<dbReference type="Proteomes" id="UP000085678">
    <property type="component" value="Unplaced"/>
</dbReference>
<keyword evidence="9" id="KW-0406">Ion transport</keyword>
<dbReference type="PROSITE" id="PS50283">
    <property type="entry name" value="NA_SOLUT_SYMP_3"/>
    <property type="match status" value="1"/>
</dbReference>
<keyword evidence="11" id="KW-0325">Glycoprotein</keyword>
<feature type="transmembrane region" description="Helical" evidence="14">
    <location>
        <begin position="188"/>
        <end position="207"/>
    </location>
</feature>
<dbReference type="Gene3D" id="1.20.1730.10">
    <property type="entry name" value="Sodium/glucose cotransporter"/>
    <property type="match status" value="1"/>
</dbReference>
<comment type="similarity">
    <text evidence="2 13">Belongs to the sodium:solute symporter (SSF) (TC 2.A.21) family.</text>
</comment>
<feature type="transmembrane region" description="Helical" evidence="14">
    <location>
        <begin position="85"/>
        <end position="105"/>
    </location>
</feature>
<dbReference type="GO" id="GO:0005307">
    <property type="term" value="F:choline:sodium symporter activity"/>
    <property type="evidence" value="ECO:0007669"/>
    <property type="project" value="TreeGrafter"/>
</dbReference>
<keyword evidence="8" id="KW-0915">Sodium</keyword>
<dbReference type="GO" id="GO:0005886">
    <property type="term" value="C:plasma membrane"/>
    <property type="evidence" value="ECO:0007669"/>
    <property type="project" value="TreeGrafter"/>
</dbReference>
<name>A0A1S3K4S2_LINAN</name>
<dbReference type="AlphaFoldDB" id="A0A1S3K4S2"/>
<evidence type="ECO:0000256" key="13">
    <source>
        <dbReference type="RuleBase" id="RU362091"/>
    </source>
</evidence>
<keyword evidence="7 14" id="KW-1133">Transmembrane helix</keyword>
<evidence type="ECO:0000256" key="4">
    <source>
        <dbReference type="ARBA" id="ARBA00022692"/>
    </source>
</evidence>
<evidence type="ECO:0000256" key="5">
    <source>
        <dbReference type="ARBA" id="ARBA00022847"/>
    </source>
</evidence>
<feature type="transmembrane region" description="Helical" evidence="14">
    <location>
        <begin position="111"/>
        <end position="135"/>
    </location>
</feature>
<keyword evidence="12" id="KW-0739">Sodium transport</keyword>
<proteinExistence type="inferred from homology"/>
<dbReference type="GeneID" id="106178830"/>
<evidence type="ECO:0000256" key="2">
    <source>
        <dbReference type="ARBA" id="ARBA00006434"/>
    </source>
</evidence>
<dbReference type="Pfam" id="PF00474">
    <property type="entry name" value="SSF"/>
    <property type="match status" value="1"/>
</dbReference>
<dbReference type="RefSeq" id="XP_013417633.1">
    <property type="nucleotide sequence ID" value="XM_013562179.1"/>
</dbReference>
<keyword evidence="4 14" id="KW-0812">Transmembrane</keyword>
<dbReference type="KEGG" id="lak:106178830"/>
<dbReference type="PANTHER" id="PTHR45897:SF4">
    <property type="entry name" value="HIGH-AFFINITY CHOLINE TRANSPORTER 1"/>
    <property type="match status" value="1"/>
</dbReference>
<dbReference type="PANTHER" id="PTHR45897">
    <property type="entry name" value="HIGH-AFFINITY CHOLINE TRANSPORTER 1"/>
    <property type="match status" value="1"/>
</dbReference>
<evidence type="ECO:0000256" key="12">
    <source>
        <dbReference type="ARBA" id="ARBA00023201"/>
    </source>
</evidence>
<organism evidence="15 16">
    <name type="scientific">Lingula anatina</name>
    <name type="common">Brachiopod</name>
    <name type="synonym">Lingula unguis</name>
    <dbReference type="NCBI Taxonomy" id="7574"/>
    <lineage>
        <taxon>Eukaryota</taxon>
        <taxon>Metazoa</taxon>
        <taxon>Spiralia</taxon>
        <taxon>Lophotrochozoa</taxon>
        <taxon>Brachiopoda</taxon>
        <taxon>Linguliformea</taxon>
        <taxon>Lingulata</taxon>
        <taxon>Lingulida</taxon>
        <taxon>Linguloidea</taxon>
        <taxon>Lingulidae</taxon>
        <taxon>Lingula</taxon>
    </lineage>
</organism>
<evidence type="ECO:0000313" key="15">
    <source>
        <dbReference type="Proteomes" id="UP000085678"/>
    </source>
</evidence>
<evidence type="ECO:0000256" key="1">
    <source>
        <dbReference type="ARBA" id="ARBA00004141"/>
    </source>
</evidence>
<dbReference type="STRING" id="7574.A0A1S3K4S2"/>
<sequence length="277" mass="30839">MVAVSVDWNATAYEGALPFPADDLKLMAPLVLQYVCPFVVALIGLGAISAAVMSSADSILLSSSSMFSNNIYKPARMGKASERELIWAMRVFMTLMAILATVLAIEITSIFSLTILCSDLIYVILFPQLTSVLFVDAANIYGSIAGYIVGLIIRILSGEPLLGLRAVLRWPWYEEETDFQPFPYRTTSMLLSFLSILLVSYVTNVAFRAGWLPRRYDVLKGIIWHSESKSKGPADEQRSVEIAKHLLPDDTKDNIALEIRPRQMVEISEARNDDTFM</sequence>
<evidence type="ECO:0000256" key="8">
    <source>
        <dbReference type="ARBA" id="ARBA00023053"/>
    </source>
</evidence>
<keyword evidence="5" id="KW-0769">Symport</keyword>
<evidence type="ECO:0000313" key="16">
    <source>
        <dbReference type="RefSeq" id="XP_013417633.1"/>
    </source>
</evidence>
<keyword evidence="6" id="KW-0530">Neurotransmitter biosynthesis</keyword>
<dbReference type="InterPro" id="IPR001734">
    <property type="entry name" value="Na/solute_symporter"/>
</dbReference>
<evidence type="ECO:0000256" key="11">
    <source>
        <dbReference type="ARBA" id="ARBA00023180"/>
    </source>
</evidence>
<dbReference type="InterPro" id="IPR052244">
    <property type="entry name" value="Choline_transporter"/>
</dbReference>
<dbReference type="InParanoid" id="A0A1S3K4S2"/>
<dbReference type="GO" id="GO:0008292">
    <property type="term" value="P:acetylcholine biosynthetic process"/>
    <property type="evidence" value="ECO:0007669"/>
    <property type="project" value="TreeGrafter"/>
</dbReference>
<reference evidence="16" key="1">
    <citation type="submission" date="2025-08" db="UniProtKB">
        <authorList>
            <consortium name="RefSeq"/>
        </authorList>
    </citation>
    <scope>IDENTIFICATION</scope>
    <source>
        <tissue evidence="16">Gonads</tissue>
    </source>
</reference>
<keyword evidence="10 14" id="KW-0472">Membrane</keyword>
<evidence type="ECO:0000256" key="6">
    <source>
        <dbReference type="ARBA" id="ARBA00022979"/>
    </source>
</evidence>